<evidence type="ECO:0000256" key="4">
    <source>
        <dbReference type="SAM" id="MobiDB-lite"/>
    </source>
</evidence>
<dbReference type="PROSITE" id="PS51721">
    <property type="entry name" value="G_CP"/>
    <property type="match status" value="1"/>
</dbReference>
<dbReference type="NCBIfam" id="TIGR00157">
    <property type="entry name" value="ribosome small subunit-dependent GTPase A"/>
    <property type="match status" value="1"/>
</dbReference>
<dbReference type="GO" id="GO:0042274">
    <property type="term" value="P:ribosomal small subunit biogenesis"/>
    <property type="evidence" value="ECO:0007669"/>
    <property type="project" value="UniProtKB-UniRule"/>
</dbReference>
<dbReference type="HAMAP" id="MF_01820">
    <property type="entry name" value="GTPase_RsgA"/>
    <property type="match status" value="1"/>
</dbReference>
<dbReference type="Gene3D" id="1.10.40.50">
    <property type="entry name" value="Probable gtpase engc, domain 3"/>
    <property type="match status" value="1"/>
</dbReference>
<dbReference type="CDD" id="cd01854">
    <property type="entry name" value="YjeQ_EngC"/>
    <property type="match status" value="1"/>
</dbReference>
<dbReference type="GO" id="GO:0019843">
    <property type="term" value="F:rRNA binding"/>
    <property type="evidence" value="ECO:0007669"/>
    <property type="project" value="UniProtKB-KW"/>
</dbReference>
<dbReference type="EC" id="3.6.1.-" evidence="3"/>
<keyword evidence="3" id="KW-0699">rRNA-binding</keyword>
<dbReference type="Pfam" id="PF03193">
    <property type="entry name" value="RsgA_GTPase"/>
    <property type="match status" value="1"/>
</dbReference>
<evidence type="ECO:0000313" key="7">
    <source>
        <dbReference type="EMBL" id="AZN29932.1"/>
    </source>
</evidence>
<dbReference type="Proteomes" id="UP000270021">
    <property type="component" value="Chromosome"/>
</dbReference>
<sequence length="336" mass="36205">MRDTGTDDPRVRVRPNRRGSRPRTKIRPDHEDALTARVYRVDRGRYHLVLDDGDVEIVAIKARELGRGSIAVGDRVRVVGDTSGRRDTLARIVEVLERSSTLRRTAEEGEAAGTERVIVSNADQLLIITALAQPEPRTGMIDRCLVAAYDAKMEPILVLTKSDLADPAELLSLYSDLNLRVIITSIDESTGDTRGVEDVEREVAGHISVLIGHSGVGKSTLINALVPSADRATGVVNAVTGRGRHTSSSAIAFDLPGGGIIIDTPGVRSFGLAHVGPDMLLEAFPDLLELAQECPRGCTHAATEPECGLDLGTGSTVGRVESFRRLLEARHSAEQF</sequence>
<feature type="region of interest" description="Disordered" evidence="4">
    <location>
        <begin position="1"/>
        <end position="30"/>
    </location>
</feature>
<evidence type="ECO:0000259" key="5">
    <source>
        <dbReference type="PROSITE" id="PS50936"/>
    </source>
</evidence>
<dbReference type="GO" id="GO:0005737">
    <property type="term" value="C:cytoplasm"/>
    <property type="evidence" value="ECO:0007669"/>
    <property type="project" value="UniProtKB-SubCell"/>
</dbReference>
<keyword evidence="2 3" id="KW-0342">GTP-binding</keyword>
<dbReference type="PANTHER" id="PTHR32120">
    <property type="entry name" value="SMALL RIBOSOMAL SUBUNIT BIOGENESIS GTPASE RSGA"/>
    <property type="match status" value="1"/>
</dbReference>
<dbReference type="GO" id="GO:0005525">
    <property type="term" value="F:GTP binding"/>
    <property type="evidence" value="ECO:0007669"/>
    <property type="project" value="UniProtKB-UniRule"/>
</dbReference>
<feature type="binding site" evidence="3">
    <location>
        <position position="307"/>
    </location>
    <ligand>
        <name>Zn(2+)</name>
        <dbReference type="ChEBI" id="CHEBI:29105"/>
    </ligand>
</feature>
<dbReference type="PANTHER" id="PTHR32120:SF11">
    <property type="entry name" value="SMALL RIBOSOMAL SUBUNIT BIOGENESIS GTPASE RSGA 1, MITOCHONDRIAL-RELATED"/>
    <property type="match status" value="1"/>
</dbReference>
<dbReference type="Gene3D" id="3.40.50.300">
    <property type="entry name" value="P-loop containing nucleotide triphosphate hydrolases"/>
    <property type="match status" value="1"/>
</dbReference>
<proteinExistence type="inferred from homology"/>
<comment type="similarity">
    <text evidence="3">Belongs to the TRAFAC class YlqF/YawG GTPase family. RsgA subfamily.</text>
</comment>
<keyword evidence="3" id="KW-0694">RNA-binding</keyword>
<dbReference type="InterPro" id="IPR027417">
    <property type="entry name" value="P-loop_NTPase"/>
</dbReference>
<evidence type="ECO:0000256" key="2">
    <source>
        <dbReference type="ARBA" id="ARBA00023134"/>
    </source>
</evidence>
<keyword evidence="1 3" id="KW-0547">Nucleotide-binding</keyword>
<feature type="domain" description="CP-type G" evidence="6">
    <location>
        <begin position="106"/>
        <end position="270"/>
    </location>
</feature>
<organism evidence="7 8">
    <name type="scientific">Flaviflexus salsibiostraticola</name>
    <dbReference type="NCBI Taxonomy" id="1282737"/>
    <lineage>
        <taxon>Bacteria</taxon>
        <taxon>Bacillati</taxon>
        <taxon>Actinomycetota</taxon>
        <taxon>Actinomycetes</taxon>
        <taxon>Actinomycetales</taxon>
        <taxon>Actinomycetaceae</taxon>
        <taxon>Flaviflexus</taxon>
    </lineage>
</organism>
<dbReference type="AlphaFoldDB" id="A0A3Q8WTG8"/>
<comment type="subcellular location">
    <subcellularLocation>
        <location evidence="3">Cytoplasm</location>
    </subcellularLocation>
</comment>
<dbReference type="GO" id="GO:0046872">
    <property type="term" value="F:metal ion binding"/>
    <property type="evidence" value="ECO:0007669"/>
    <property type="project" value="UniProtKB-KW"/>
</dbReference>
<keyword evidence="3" id="KW-0963">Cytoplasm</keyword>
<feature type="domain" description="EngC GTPase" evidence="5">
    <location>
        <begin position="120"/>
        <end position="268"/>
    </location>
</feature>
<comment type="subunit">
    <text evidence="3">Monomer. Associates with 30S ribosomal subunit, binds 16S rRNA.</text>
</comment>
<protein>
    <recommendedName>
        <fullName evidence="3">Small ribosomal subunit biogenesis GTPase RsgA</fullName>
        <ecNumber evidence="3">3.6.1.-</ecNumber>
    </recommendedName>
</protein>
<dbReference type="SUPFAM" id="SSF52540">
    <property type="entry name" value="P-loop containing nucleoside triphosphate hydrolases"/>
    <property type="match status" value="1"/>
</dbReference>
<dbReference type="InterPro" id="IPR004881">
    <property type="entry name" value="Ribosome_biogen_GTPase_RsgA"/>
</dbReference>
<feature type="compositionally biased region" description="Basic residues" evidence="4">
    <location>
        <begin position="12"/>
        <end position="25"/>
    </location>
</feature>
<feature type="binding site" evidence="3">
    <location>
        <position position="300"/>
    </location>
    <ligand>
        <name>Zn(2+)</name>
        <dbReference type="ChEBI" id="CHEBI:29105"/>
    </ligand>
</feature>
<feature type="binding site" evidence="3">
    <location>
        <position position="294"/>
    </location>
    <ligand>
        <name>Zn(2+)</name>
        <dbReference type="ChEBI" id="CHEBI:29105"/>
    </ligand>
</feature>
<reference evidence="7 8" key="1">
    <citation type="submission" date="2018-12" db="EMBL/GenBank/DDBJ databases">
        <title>Complete genome sequence of Flaviflexus salsibiostraticola KCTC 33148.</title>
        <authorList>
            <person name="Bae J.-W."/>
        </authorList>
    </citation>
    <scope>NUCLEOTIDE SEQUENCE [LARGE SCALE GENOMIC DNA]</scope>
    <source>
        <strain evidence="7 8">KCTC 33148</strain>
    </source>
</reference>
<gene>
    <name evidence="3 7" type="primary">rsgA</name>
    <name evidence="7" type="ORF">EJO69_06135</name>
</gene>
<accession>A0A3Q8WTG8</accession>
<evidence type="ECO:0000256" key="1">
    <source>
        <dbReference type="ARBA" id="ARBA00022741"/>
    </source>
</evidence>
<dbReference type="PROSITE" id="PS50936">
    <property type="entry name" value="ENGC_GTPASE"/>
    <property type="match status" value="1"/>
</dbReference>
<dbReference type="EMBL" id="CP034438">
    <property type="protein sequence ID" value="AZN29932.1"/>
    <property type="molecule type" value="Genomic_DNA"/>
</dbReference>
<feature type="binding site" evidence="3">
    <location>
        <begin position="160"/>
        <end position="163"/>
    </location>
    <ligand>
        <name>GTP</name>
        <dbReference type="ChEBI" id="CHEBI:37565"/>
    </ligand>
</feature>
<name>A0A3Q8WTG8_9ACTO</name>
<dbReference type="RefSeq" id="WP_126040237.1">
    <property type="nucleotide sequence ID" value="NZ_CP034438.1"/>
</dbReference>
<comment type="function">
    <text evidence="3">One of several proteins that assist in the late maturation steps of the functional core of the 30S ribosomal subunit. Helps release RbfA from mature subunits. May play a role in the assembly of ribosomal proteins into the subunit. Circularly permuted GTPase that catalyzes slow GTP hydrolysis, GTPase activity is stimulated by the 30S ribosomal subunit.</text>
</comment>
<evidence type="ECO:0000313" key="8">
    <source>
        <dbReference type="Proteomes" id="UP000270021"/>
    </source>
</evidence>
<dbReference type="InterPro" id="IPR010914">
    <property type="entry name" value="RsgA_GTPase_dom"/>
</dbReference>
<evidence type="ECO:0000256" key="3">
    <source>
        <dbReference type="HAMAP-Rule" id="MF_01820"/>
    </source>
</evidence>
<dbReference type="GO" id="GO:0003924">
    <property type="term" value="F:GTPase activity"/>
    <property type="evidence" value="ECO:0007669"/>
    <property type="project" value="UniProtKB-UniRule"/>
</dbReference>
<keyword evidence="3" id="KW-0690">Ribosome biogenesis</keyword>
<comment type="cofactor">
    <cofactor evidence="3">
        <name>Zn(2+)</name>
        <dbReference type="ChEBI" id="CHEBI:29105"/>
    </cofactor>
    <text evidence="3">Binds 1 zinc ion per subunit.</text>
</comment>
<feature type="binding site" evidence="3">
    <location>
        <position position="298"/>
    </location>
    <ligand>
        <name>Zn(2+)</name>
        <dbReference type="ChEBI" id="CHEBI:29105"/>
    </ligand>
</feature>
<keyword evidence="3" id="KW-0862">Zinc</keyword>
<dbReference type="KEGG" id="fsl:EJO69_06135"/>
<feature type="binding site" evidence="3">
    <location>
        <begin position="212"/>
        <end position="220"/>
    </location>
    <ligand>
        <name>GTP</name>
        <dbReference type="ChEBI" id="CHEBI:37565"/>
    </ligand>
</feature>
<keyword evidence="8" id="KW-1185">Reference proteome</keyword>
<keyword evidence="3" id="KW-0378">Hydrolase</keyword>
<dbReference type="OrthoDB" id="9809485at2"/>
<keyword evidence="3" id="KW-0479">Metal-binding</keyword>
<evidence type="ECO:0000259" key="6">
    <source>
        <dbReference type="PROSITE" id="PS51721"/>
    </source>
</evidence>
<dbReference type="InterPro" id="IPR030378">
    <property type="entry name" value="G_CP_dom"/>
</dbReference>
<feature type="compositionally biased region" description="Basic and acidic residues" evidence="4">
    <location>
        <begin position="1"/>
        <end position="11"/>
    </location>
</feature>